<evidence type="ECO:0000256" key="1">
    <source>
        <dbReference type="SAM" id="MobiDB-lite"/>
    </source>
</evidence>
<evidence type="ECO:0000313" key="3">
    <source>
        <dbReference type="Proteomes" id="UP001603857"/>
    </source>
</evidence>
<organism evidence="2 3">
    <name type="scientific">Flemingia macrophylla</name>
    <dbReference type="NCBI Taxonomy" id="520843"/>
    <lineage>
        <taxon>Eukaryota</taxon>
        <taxon>Viridiplantae</taxon>
        <taxon>Streptophyta</taxon>
        <taxon>Embryophyta</taxon>
        <taxon>Tracheophyta</taxon>
        <taxon>Spermatophyta</taxon>
        <taxon>Magnoliopsida</taxon>
        <taxon>eudicotyledons</taxon>
        <taxon>Gunneridae</taxon>
        <taxon>Pentapetalae</taxon>
        <taxon>rosids</taxon>
        <taxon>fabids</taxon>
        <taxon>Fabales</taxon>
        <taxon>Fabaceae</taxon>
        <taxon>Papilionoideae</taxon>
        <taxon>50 kb inversion clade</taxon>
        <taxon>NPAAA clade</taxon>
        <taxon>indigoferoid/millettioid clade</taxon>
        <taxon>Phaseoleae</taxon>
        <taxon>Flemingia</taxon>
    </lineage>
</organism>
<gene>
    <name evidence="2" type="ORF">Fmac_006359</name>
</gene>
<feature type="region of interest" description="Disordered" evidence="1">
    <location>
        <begin position="77"/>
        <end position="123"/>
    </location>
</feature>
<comment type="caution">
    <text evidence="2">The sequence shown here is derived from an EMBL/GenBank/DDBJ whole genome shotgun (WGS) entry which is preliminary data.</text>
</comment>
<feature type="compositionally biased region" description="Pro residues" evidence="1">
    <location>
        <begin position="111"/>
        <end position="120"/>
    </location>
</feature>
<accession>A0ABD1NAH4</accession>
<dbReference type="SUPFAM" id="SSF53474">
    <property type="entry name" value="alpha/beta-Hydrolases"/>
    <property type="match status" value="1"/>
</dbReference>
<dbReference type="Proteomes" id="UP001603857">
    <property type="component" value="Unassembled WGS sequence"/>
</dbReference>
<keyword evidence="3" id="KW-1185">Reference proteome</keyword>
<sequence>MVGKYQFQGRHHQRHHGAAARLYLPPAPTKAKQAPLLIYIHGGAFRVSHPLQPGLPQPPQRSLRLGQRRRGVGLLDGLELGGDELPGDATPVRSVTGSPTDVAASQRPTLPTKPPPPSLPPRLRRLLGKHAAAPAFGAAKAITLFPLPTGSPPSPRRPPRRRARRRPPPPHPNLHPLLSGLGAPSSVPRRRRPPTPNRVKFSSRHGALHVVLPPYRSSTAHTPFFARDCQPCLFRFSGSSMFIVGASNASNTSYCAP</sequence>
<dbReference type="EMBL" id="JBGMDY010000002">
    <property type="protein sequence ID" value="KAL2345074.1"/>
    <property type="molecule type" value="Genomic_DNA"/>
</dbReference>
<feature type="region of interest" description="Disordered" evidence="1">
    <location>
        <begin position="143"/>
        <end position="202"/>
    </location>
</feature>
<evidence type="ECO:0008006" key="4">
    <source>
        <dbReference type="Google" id="ProtNLM"/>
    </source>
</evidence>
<protein>
    <recommendedName>
        <fullName evidence="4">Alpha/beta hydrolase fold-3 domain-containing protein</fullName>
    </recommendedName>
</protein>
<name>A0ABD1NAH4_9FABA</name>
<dbReference type="InterPro" id="IPR029058">
    <property type="entry name" value="AB_hydrolase_fold"/>
</dbReference>
<evidence type="ECO:0000313" key="2">
    <source>
        <dbReference type="EMBL" id="KAL2345074.1"/>
    </source>
</evidence>
<feature type="compositionally biased region" description="Low complexity" evidence="1">
    <location>
        <begin position="174"/>
        <end position="187"/>
    </location>
</feature>
<reference evidence="2 3" key="1">
    <citation type="submission" date="2024-08" db="EMBL/GenBank/DDBJ databases">
        <title>Insights into the chromosomal genome structure of Flemingia macrophylla.</title>
        <authorList>
            <person name="Ding Y."/>
            <person name="Zhao Y."/>
            <person name="Bi W."/>
            <person name="Wu M."/>
            <person name="Zhao G."/>
            <person name="Gong Y."/>
            <person name="Li W."/>
            <person name="Zhang P."/>
        </authorList>
    </citation>
    <scope>NUCLEOTIDE SEQUENCE [LARGE SCALE GENOMIC DNA]</scope>
    <source>
        <strain evidence="2">DYQJB</strain>
        <tissue evidence="2">Leaf</tissue>
    </source>
</reference>
<proteinExistence type="predicted"/>
<dbReference type="Gene3D" id="3.40.50.1820">
    <property type="entry name" value="alpha/beta hydrolase"/>
    <property type="match status" value="1"/>
</dbReference>
<dbReference type="AlphaFoldDB" id="A0ABD1NAH4"/>
<feature type="compositionally biased region" description="Basic residues" evidence="1">
    <location>
        <begin position="157"/>
        <end position="168"/>
    </location>
</feature>